<evidence type="ECO:0000313" key="2">
    <source>
        <dbReference type="EMBL" id="KAH0557518.1"/>
    </source>
</evidence>
<proteinExistence type="predicted"/>
<protein>
    <submittedName>
        <fullName evidence="2">Uncharacterized protein</fullName>
    </submittedName>
</protein>
<feature type="compositionally biased region" description="Basic and acidic residues" evidence="1">
    <location>
        <begin position="55"/>
        <end position="80"/>
    </location>
</feature>
<organism evidence="2 3">
    <name type="scientific">Cotesia glomerata</name>
    <name type="common">Lepidopteran parasitic wasp</name>
    <name type="synonym">Apanteles glomeratus</name>
    <dbReference type="NCBI Taxonomy" id="32391"/>
    <lineage>
        <taxon>Eukaryota</taxon>
        <taxon>Metazoa</taxon>
        <taxon>Ecdysozoa</taxon>
        <taxon>Arthropoda</taxon>
        <taxon>Hexapoda</taxon>
        <taxon>Insecta</taxon>
        <taxon>Pterygota</taxon>
        <taxon>Neoptera</taxon>
        <taxon>Endopterygota</taxon>
        <taxon>Hymenoptera</taxon>
        <taxon>Apocrita</taxon>
        <taxon>Ichneumonoidea</taxon>
        <taxon>Braconidae</taxon>
        <taxon>Microgastrinae</taxon>
        <taxon>Cotesia</taxon>
    </lineage>
</organism>
<dbReference type="EMBL" id="JAHXZJ010000747">
    <property type="protein sequence ID" value="KAH0557518.1"/>
    <property type="molecule type" value="Genomic_DNA"/>
</dbReference>
<accession>A0AAV7IC35</accession>
<feature type="compositionally biased region" description="Basic and acidic residues" evidence="1">
    <location>
        <begin position="106"/>
        <end position="117"/>
    </location>
</feature>
<evidence type="ECO:0000256" key="1">
    <source>
        <dbReference type="SAM" id="MobiDB-lite"/>
    </source>
</evidence>
<feature type="compositionally biased region" description="Acidic residues" evidence="1">
    <location>
        <begin position="147"/>
        <end position="160"/>
    </location>
</feature>
<gene>
    <name evidence="2" type="ORF">KQX54_007471</name>
</gene>
<name>A0AAV7IC35_COTGL</name>
<evidence type="ECO:0000313" key="3">
    <source>
        <dbReference type="Proteomes" id="UP000826195"/>
    </source>
</evidence>
<comment type="caution">
    <text evidence="2">The sequence shown here is derived from an EMBL/GenBank/DDBJ whole genome shotgun (WGS) entry which is preliminary data.</text>
</comment>
<dbReference type="AlphaFoldDB" id="A0AAV7IC35"/>
<reference evidence="2 3" key="1">
    <citation type="journal article" date="2021" name="J. Hered.">
        <title>A chromosome-level genome assembly of the parasitoid wasp, Cotesia glomerata (Hymenoptera: Braconidae).</title>
        <authorList>
            <person name="Pinto B.J."/>
            <person name="Weis J.J."/>
            <person name="Gamble T."/>
            <person name="Ode P.J."/>
            <person name="Paul R."/>
            <person name="Zaspel J.M."/>
        </authorList>
    </citation>
    <scope>NUCLEOTIDE SEQUENCE [LARGE SCALE GENOMIC DNA]</scope>
    <source>
        <strain evidence="2">CgM1</strain>
    </source>
</reference>
<dbReference type="Proteomes" id="UP000826195">
    <property type="component" value="Unassembled WGS sequence"/>
</dbReference>
<sequence>MSVIDVFEHYLKISIHMRCYSQVEKDKHLGNLRKYLSKSIAKIKGNAKKSQNINKNDKKKESGSEVLLRKDNSKDAKNSEEESEPETDDPNKLYEKAEFENEEADIENRRAAVRDGATDDEDDEDGIEEGALIIDEDKVYSSAGNDSDVEREIDDESATE</sequence>
<keyword evidence="3" id="KW-1185">Reference proteome</keyword>
<feature type="compositionally biased region" description="Acidic residues" evidence="1">
    <location>
        <begin position="118"/>
        <end position="128"/>
    </location>
</feature>
<feature type="compositionally biased region" description="Basic and acidic residues" evidence="1">
    <location>
        <begin position="89"/>
        <end position="99"/>
    </location>
</feature>
<feature type="region of interest" description="Disordered" evidence="1">
    <location>
        <begin position="45"/>
        <end position="160"/>
    </location>
</feature>